<dbReference type="EMBL" id="JBHTIU010000023">
    <property type="protein sequence ID" value="MFD0868762.1"/>
    <property type="molecule type" value="Genomic_DNA"/>
</dbReference>
<name>A0ABW3D5N4_9BACL</name>
<sequence>MITPGAKRYDVILRNQYYLRELLEGVTLEDSLEEIAYRAIIRVSITDDFPEIGPGDEIRVSGVPFDGSGMVYLLHPGVIWECDSKDKGHKTLTVTAYDRTIYLQQSEDENILPAGQTASQRLRKYAADWQIPIASIPETGVALSKAVYRPRSIHSMIMADLKETVKKGGKMYRPRMTPNGLELYELGTNKTVWVLESNQNIKELNQLRTLQGAVTQAKVLGTQEKSRASQMNVKLNTDGMSDAELEEYIRKYAAGSTGKKAGGKKPKTKQDIPSPVLAIEKGETAKYGTIQKIIQDSEIKSVAQARKAAKEMLAGMQESFSVVAIDINTIRAGDMVRLNGLDLLVISVQHNLGSPGEMTVEVAWPDVVKRRVYGYGSI</sequence>
<accession>A0ABW3D5N4</accession>
<keyword evidence="3" id="KW-1185">Reference proteome</keyword>
<comment type="caution">
    <text evidence="2">The sequence shown here is derived from an EMBL/GenBank/DDBJ whole genome shotgun (WGS) entry which is preliminary data.</text>
</comment>
<organism evidence="2 3">
    <name type="scientific">Paenibacillus residui</name>
    <dbReference type="NCBI Taxonomy" id="629724"/>
    <lineage>
        <taxon>Bacteria</taxon>
        <taxon>Bacillati</taxon>
        <taxon>Bacillota</taxon>
        <taxon>Bacilli</taxon>
        <taxon>Bacillales</taxon>
        <taxon>Paenibacillaceae</taxon>
        <taxon>Paenibacillus</taxon>
    </lineage>
</organism>
<dbReference type="Pfam" id="PF24032">
    <property type="entry name" value="YQBQ"/>
    <property type="match status" value="1"/>
</dbReference>
<dbReference type="RefSeq" id="WP_379286869.1">
    <property type="nucleotide sequence ID" value="NZ_JBHTIU010000023.1"/>
</dbReference>
<protein>
    <submittedName>
        <fullName evidence="2">Phage portal protein</fullName>
    </submittedName>
</protein>
<evidence type="ECO:0000259" key="1">
    <source>
        <dbReference type="Pfam" id="PF24032"/>
    </source>
</evidence>
<gene>
    <name evidence="2" type="ORF">ACFQ03_06340</name>
</gene>
<reference evidence="3" key="1">
    <citation type="journal article" date="2019" name="Int. J. Syst. Evol. Microbiol.">
        <title>The Global Catalogue of Microorganisms (GCM) 10K type strain sequencing project: providing services to taxonomists for standard genome sequencing and annotation.</title>
        <authorList>
            <consortium name="The Broad Institute Genomics Platform"/>
            <consortium name="The Broad Institute Genome Sequencing Center for Infectious Disease"/>
            <person name="Wu L."/>
            <person name="Ma J."/>
        </authorList>
    </citation>
    <scope>NUCLEOTIDE SEQUENCE [LARGE SCALE GENOMIC DNA]</scope>
    <source>
        <strain evidence="3">CCUG 57263</strain>
    </source>
</reference>
<evidence type="ECO:0000313" key="3">
    <source>
        <dbReference type="Proteomes" id="UP001597120"/>
    </source>
</evidence>
<evidence type="ECO:0000313" key="2">
    <source>
        <dbReference type="EMBL" id="MFD0868762.1"/>
    </source>
</evidence>
<proteinExistence type="predicted"/>
<feature type="domain" description="YqbQ/XkdQ" evidence="1">
    <location>
        <begin position="76"/>
        <end position="234"/>
    </location>
</feature>
<dbReference type="Proteomes" id="UP001597120">
    <property type="component" value="Unassembled WGS sequence"/>
</dbReference>
<dbReference type="InterPro" id="IPR056937">
    <property type="entry name" value="YqbQ/XkdQ"/>
</dbReference>